<evidence type="ECO:0000313" key="1">
    <source>
        <dbReference type="EMBL" id="VVN97662.1"/>
    </source>
</evidence>
<gene>
    <name evidence="1" type="ORF">PS723_02383</name>
</gene>
<accession>A0A5E7BYX8</accession>
<organism evidence="1 2">
    <name type="scientific">Pseudomonas fluorescens</name>
    <dbReference type="NCBI Taxonomy" id="294"/>
    <lineage>
        <taxon>Bacteria</taxon>
        <taxon>Pseudomonadati</taxon>
        <taxon>Pseudomonadota</taxon>
        <taxon>Gammaproteobacteria</taxon>
        <taxon>Pseudomonadales</taxon>
        <taxon>Pseudomonadaceae</taxon>
        <taxon>Pseudomonas</taxon>
    </lineage>
</organism>
<sequence length="50" mass="5468">MIERPQLSMQDLESAALGSRWPLTDVLDALPWNSDGLIAAIARNTTAVRC</sequence>
<dbReference type="Proteomes" id="UP000379480">
    <property type="component" value="Unassembled WGS sequence"/>
</dbReference>
<protein>
    <submittedName>
        <fullName evidence="1">Uncharacterized protein</fullName>
    </submittedName>
</protein>
<evidence type="ECO:0000313" key="2">
    <source>
        <dbReference type="Proteomes" id="UP000379480"/>
    </source>
</evidence>
<reference evidence="1 2" key="1">
    <citation type="submission" date="2019-09" db="EMBL/GenBank/DDBJ databases">
        <authorList>
            <person name="Chandra G."/>
            <person name="Truman W A."/>
        </authorList>
    </citation>
    <scope>NUCLEOTIDE SEQUENCE [LARGE SCALE GENOMIC DNA]</scope>
    <source>
        <strain evidence="1">PS723</strain>
    </source>
</reference>
<dbReference type="EMBL" id="CABVHY010000010">
    <property type="protein sequence ID" value="VVN97662.1"/>
    <property type="molecule type" value="Genomic_DNA"/>
</dbReference>
<dbReference type="AlphaFoldDB" id="A0A5E7BYX8"/>
<proteinExistence type="predicted"/>
<name>A0A5E7BYX8_PSEFL</name>